<organism evidence="2 3">
    <name type="scientific">Maledivibacter halophilus</name>
    <dbReference type="NCBI Taxonomy" id="36842"/>
    <lineage>
        <taxon>Bacteria</taxon>
        <taxon>Bacillati</taxon>
        <taxon>Bacillota</taxon>
        <taxon>Clostridia</taxon>
        <taxon>Peptostreptococcales</taxon>
        <taxon>Caminicellaceae</taxon>
        <taxon>Maledivibacter</taxon>
    </lineage>
</organism>
<keyword evidence="2" id="KW-0808">Transferase</keyword>
<evidence type="ECO:0000313" key="2">
    <source>
        <dbReference type="EMBL" id="SKC69805.1"/>
    </source>
</evidence>
<accession>A0A1T5L275</accession>
<dbReference type="SUPFAM" id="SSF53756">
    <property type="entry name" value="UDP-Glycosyltransferase/glycogen phosphorylase"/>
    <property type="match status" value="1"/>
</dbReference>
<dbReference type="RefSeq" id="WP_079491781.1">
    <property type="nucleotide sequence ID" value="NZ_FUZT01000005.1"/>
</dbReference>
<protein>
    <submittedName>
        <fullName evidence="2">Glycosyltransferase involved in cell wall bisynthesis</fullName>
    </submittedName>
</protein>
<feature type="domain" description="Glycosyl transferase family 1" evidence="1">
    <location>
        <begin position="242"/>
        <end position="410"/>
    </location>
</feature>
<dbReference type="OrthoDB" id="9797829at2"/>
<reference evidence="2 3" key="1">
    <citation type="submission" date="2017-02" db="EMBL/GenBank/DDBJ databases">
        <authorList>
            <person name="Peterson S.W."/>
        </authorList>
    </citation>
    <scope>NUCLEOTIDE SEQUENCE [LARGE SCALE GENOMIC DNA]</scope>
    <source>
        <strain evidence="2 3">M1</strain>
    </source>
</reference>
<evidence type="ECO:0000259" key="1">
    <source>
        <dbReference type="Pfam" id="PF00534"/>
    </source>
</evidence>
<gene>
    <name evidence="2" type="ORF">SAMN02194393_02308</name>
</gene>
<keyword evidence="3" id="KW-1185">Reference proteome</keyword>
<proteinExistence type="predicted"/>
<dbReference type="AlphaFoldDB" id="A0A1T5L275"/>
<name>A0A1T5L275_9FIRM</name>
<dbReference type="Pfam" id="PF00534">
    <property type="entry name" value="Glycos_transf_1"/>
    <property type="match status" value="1"/>
</dbReference>
<dbReference type="Proteomes" id="UP000190285">
    <property type="component" value="Unassembled WGS sequence"/>
</dbReference>
<dbReference type="Gene3D" id="3.40.50.2000">
    <property type="entry name" value="Glycogen Phosphorylase B"/>
    <property type="match status" value="2"/>
</dbReference>
<evidence type="ECO:0000313" key="3">
    <source>
        <dbReference type="Proteomes" id="UP000190285"/>
    </source>
</evidence>
<sequence length="433" mass="50069">MNLSNYSTTKLIWGQSTEPSCGLMKSPKSNNKIDGENDKDDIKHIGFFLGYSIPLGEGGFEGEGIGRFVIRLIEGLLYNEKNVIITVAVDSDNFYFINKAFKKILLYFSDRLVIQRFYGVEWLNMNVPVDAWVVPYIGMGLALQLKKPIIVCLHDLVYMHFEHMYSYESGFNEEYTFIVKKLVEKATKIVFNSYFIRDNEGLKFLKLPIEKTEVIRLAAPKQEYNSISLYDEDNFRSKYKLYNDYIVYPSAVRLHKNHDRLIEGFFKFKQSDEEAGTNLDLVLTHNYKNSPKEGEIKTILNKCKDINMRNSVIFLGKLPWDDLPLLYNYAVGTIIPTLFEGSCPFQILESLTVNTPVAMSDIEVVREVISNIDEFITFDPYSTEEIKRAIGSLWKINDLEIKKQKKAISNVMKRTWLDVAREYEILIDGVLNK</sequence>
<dbReference type="PANTHER" id="PTHR46401:SF8">
    <property type="entry name" value="BLL6006 PROTEIN"/>
    <property type="match status" value="1"/>
</dbReference>
<dbReference type="GO" id="GO:0016757">
    <property type="term" value="F:glycosyltransferase activity"/>
    <property type="evidence" value="ECO:0007669"/>
    <property type="project" value="InterPro"/>
</dbReference>
<dbReference type="PANTHER" id="PTHR46401">
    <property type="entry name" value="GLYCOSYLTRANSFERASE WBBK-RELATED"/>
    <property type="match status" value="1"/>
</dbReference>
<dbReference type="InterPro" id="IPR001296">
    <property type="entry name" value="Glyco_trans_1"/>
</dbReference>
<dbReference type="STRING" id="36842.SAMN02194393_02308"/>
<dbReference type="EMBL" id="FUZT01000005">
    <property type="protein sequence ID" value="SKC69805.1"/>
    <property type="molecule type" value="Genomic_DNA"/>
</dbReference>